<keyword evidence="3" id="KW-0653">Protein transport</keyword>
<sequence>MDCDNDRNDNPPQIESNQDTLSELFTNLNIHKAKSSDFSADFELNQLNLPNEDLIKCAISLIQAEDSTSHIKAAHIIRNLTCKETDPPFQQIMSSWIIPHLIQLIPNYDETFALEIAWILSNLASGNEICIQYVLSIRSIELFNWLIKKAGIRLFTQIMWAIGNIAAESARYRNLILNEIDMKTVVGYLNGLDESQISFTLVWSVSNLIKIQPIPHDHEIKPFIPFITRALLYSEDTETLMNALWSLWYLTNENSSPKYFPDPLIIKIISLINSPEVCLAFPSLKVFGNYCVTDANINLLINSGILMSLYQIIYETQLKCLKKEIYWILYNLFVESDEIIEEALKCGFFELMRLTLENESLVVKKEGIYALCNAASACNPLQSKRILDLGIGEILIEELGKDEETDEFILHAMTDYIEDEYRLDIIHIDNYLGKLNTVKRQVDEELYEKLISKLEMIRINALITNYVN</sequence>
<dbReference type="InterPro" id="IPR000225">
    <property type="entry name" value="Armadillo"/>
</dbReference>
<dbReference type="SMART" id="SM00185">
    <property type="entry name" value="ARM"/>
    <property type="match status" value="2"/>
</dbReference>
<dbReference type="InterPro" id="IPR011989">
    <property type="entry name" value="ARM-like"/>
</dbReference>
<reference evidence="4" key="1">
    <citation type="submission" date="2021-09" db="EMBL/GenBank/DDBJ databases">
        <authorList>
            <consortium name="AG Swart"/>
            <person name="Singh M."/>
            <person name="Singh A."/>
            <person name="Seah K."/>
            <person name="Emmerich C."/>
        </authorList>
    </citation>
    <scope>NUCLEOTIDE SEQUENCE</scope>
    <source>
        <strain evidence="4">ATCC30299</strain>
    </source>
</reference>
<evidence type="ECO:0000256" key="3">
    <source>
        <dbReference type="ARBA" id="ARBA00022927"/>
    </source>
</evidence>
<dbReference type="EMBL" id="CAJZBQ010000057">
    <property type="protein sequence ID" value="CAG9334078.1"/>
    <property type="molecule type" value="Genomic_DNA"/>
</dbReference>
<dbReference type="GO" id="GO:0015031">
    <property type="term" value="P:protein transport"/>
    <property type="evidence" value="ECO:0007669"/>
    <property type="project" value="UniProtKB-KW"/>
</dbReference>
<dbReference type="InterPro" id="IPR016024">
    <property type="entry name" value="ARM-type_fold"/>
</dbReference>
<evidence type="ECO:0000313" key="5">
    <source>
        <dbReference type="Proteomes" id="UP001162131"/>
    </source>
</evidence>
<keyword evidence="2" id="KW-0813">Transport</keyword>
<dbReference type="Gene3D" id="1.25.10.10">
    <property type="entry name" value="Leucine-rich Repeat Variant"/>
    <property type="match status" value="1"/>
</dbReference>
<comment type="caution">
    <text evidence="4">The sequence shown here is derived from an EMBL/GenBank/DDBJ whole genome shotgun (WGS) entry which is preliminary data.</text>
</comment>
<protein>
    <recommendedName>
        <fullName evidence="6">Importin subunit alpha</fullName>
    </recommendedName>
</protein>
<accession>A0AAU9K9I7</accession>
<evidence type="ECO:0000256" key="1">
    <source>
        <dbReference type="ARBA" id="ARBA00010394"/>
    </source>
</evidence>
<name>A0AAU9K9I7_9CILI</name>
<proteinExistence type="inferred from homology"/>
<evidence type="ECO:0008006" key="6">
    <source>
        <dbReference type="Google" id="ProtNLM"/>
    </source>
</evidence>
<dbReference type="Proteomes" id="UP001162131">
    <property type="component" value="Unassembled WGS sequence"/>
</dbReference>
<dbReference type="AlphaFoldDB" id="A0AAU9K9I7"/>
<organism evidence="4 5">
    <name type="scientific">Blepharisma stoltei</name>
    <dbReference type="NCBI Taxonomy" id="1481888"/>
    <lineage>
        <taxon>Eukaryota</taxon>
        <taxon>Sar</taxon>
        <taxon>Alveolata</taxon>
        <taxon>Ciliophora</taxon>
        <taxon>Postciliodesmatophora</taxon>
        <taxon>Heterotrichea</taxon>
        <taxon>Heterotrichida</taxon>
        <taxon>Blepharismidae</taxon>
        <taxon>Blepharisma</taxon>
    </lineage>
</organism>
<evidence type="ECO:0000256" key="2">
    <source>
        <dbReference type="ARBA" id="ARBA00022448"/>
    </source>
</evidence>
<gene>
    <name evidence="4" type="ORF">BSTOLATCC_MIC59880</name>
</gene>
<comment type="similarity">
    <text evidence="1">Belongs to the importin alpha family.</text>
</comment>
<keyword evidence="5" id="KW-1185">Reference proteome</keyword>
<dbReference type="SUPFAM" id="SSF48371">
    <property type="entry name" value="ARM repeat"/>
    <property type="match status" value="1"/>
</dbReference>
<dbReference type="PANTHER" id="PTHR23316">
    <property type="entry name" value="IMPORTIN ALPHA"/>
    <property type="match status" value="1"/>
</dbReference>
<evidence type="ECO:0000313" key="4">
    <source>
        <dbReference type="EMBL" id="CAG9334078.1"/>
    </source>
</evidence>